<sequence length="79" mass="8920">MNSTVDHQQEPASLNYGFLVWAQDRWGFAGPDCLQNRLHYYANPQSWKTALNQRQFLAGTGLGNDWRSQTKKATGGLCC</sequence>
<organism evidence="1">
    <name type="scientific">marine sediment metagenome</name>
    <dbReference type="NCBI Taxonomy" id="412755"/>
    <lineage>
        <taxon>unclassified sequences</taxon>
        <taxon>metagenomes</taxon>
        <taxon>ecological metagenomes</taxon>
    </lineage>
</organism>
<dbReference type="AlphaFoldDB" id="X0Y217"/>
<evidence type="ECO:0000313" key="1">
    <source>
        <dbReference type="EMBL" id="GAG49740.1"/>
    </source>
</evidence>
<comment type="caution">
    <text evidence="1">The sequence shown here is derived from an EMBL/GenBank/DDBJ whole genome shotgun (WGS) entry which is preliminary data.</text>
</comment>
<protein>
    <submittedName>
        <fullName evidence="1">Uncharacterized protein</fullName>
    </submittedName>
</protein>
<proteinExistence type="predicted"/>
<reference evidence="1" key="1">
    <citation type="journal article" date="2014" name="Front. Microbiol.">
        <title>High frequency of phylogenetically diverse reductive dehalogenase-homologous genes in deep subseafloor sedimentary metagenomes.</title>
        <authorList>
            <person name="Kawai M."/>
            <person name="Futagami T."/>
            <person name="Toyoda A."/>
            <person name="Takaki Y."/>
            <person name="Nishi S."/>
            <person name="Hori S."/>
            <person name="Arai W."/>
            <person name="Tsubouchi T."/>
            <person name="Morono Y."/>
            <person name="Uchiyama I."/>
            <person name="Ito T."/>
            <person name="Fujiyama A."/>
            <person name="Inagaki F."/>
            <person name="Takami H."/>
        </authorList>
    </citation>
    <scope>NUCLEOTIDE SEQUENCE</scope>
    <source>
        <strain evidence="1">Expedition CK06-06</strain>
    </source>
</reference>
<name>X0Y217_9ZZZZ</name>
<gene>
    <name evidence="1" type="ORF">S01H1_84002</name>
</gene>
<accession>X0Y217</accession>
<dbReference type="EMBL" id="BARS01057240">
    <property type="protein sequence ID" value="GAG49740.1"/>
    <property type="molecule type" value="Genomic_DNA"/>
</dbReference>